<reference evidence="4 5" key="1">
    <citation type="submission" date="2015-07" db="EMBL/GenBank/DDBJ databases">
        <title>Draft genome sequence of the Amantichitinum ursilacus IGB-41, a new chitin-degrading bacterium.</title>
        <authorList>
            <person name="Kirstahler P."/>
            <person name="Guenther M."/>
            <person name="Grumaz C."/>
            <person name="Rupp S."/>
            <person name="Zibek S."/>
            <person name="Sohn K."/>
        </authorList>
    </citation>
    <scope>NUCLEOTIDE SEQUENCE [LARGE SCALE GENOMIC DNA]</scope>
    <source>
        <strain evidence="4 5">IGB-41</strain>
    </source>
</reference>
<dbReference type="GO" id="GO:0002953">
    <property type="term" value="F:5'-deoxynucleotidase activity"/>
    <property type="evidence" value="ECO:0007669"/>
    <property type="project" value="InterPro"/>
</dbReference>
<dbReference type="EMBL" id="LAQT01000007">
    <property type="protein sequence ID" value="KPC53274.1"/>
    <property type="molecule type" value="Genomic_DNA"/>
</dbReference>
<organism evidence="4 5">
    <name type="scientific">Amantichitinum ursilacus</name>
    <dbReference type="NCBI Taxonomy" id="857265"/>
    <lineage>
        <taxon>Bacteria</taxon>
        <taxon>Pseudomonadati</taxon>
        <taxon>Pseudomonadota</taxon>
        <taxon>Betaproteobacteria</taxon>
        <taxon>Neisseriales</taxon>
        <taxon>Chitinibacteraceae</taxon>
        <taxon>Amantichitinum</taxon>
    </lineage>
</organism>
<dbReference type="GO" id="GO:0046872">
    <property type="term" value="F:metal ion binding"/>
    <property type="evidence" value="ECO:0007669"/>
    <property type="project" value="UniProtKB-KW"/>
</dbReference>
<evidence type="ECO:0000256" key="1">
    <source>
        <dbReference type="ARBA" id="ARBA00022723"/>
    </source>
</evidence>
<gene>
    <name evidence="4" type="ORF">WG78_09300</name>
</gene>
<sequence>MNAEFAAITGFVLELEQLKGVLRRSMPVGLDRYENSAEHSWQICLLAMSMQTQASQPVDIAYALQMLLVHDIPEIDAGDVLVYDTSQHALQAERELAGAQRIFGLLPPATGTRMLMLWHDFTTGTSFESRYARAVDRLMPMLQNIYAGGRTWQENNIRIDQILGNKARIEPVFPGIWQDLEDQLHQAVARGDLLPAAA</sequence>
<dbReference type="SUPFAM" id="SSF109604">
    <property type="entry name" value="HD-domain/PDEase-like"/>
    <property type="match status" value="1"/>
</dbReference>
<proteinExistence type="predicted"/>
<name>A0A0N0GP95_9NEIS</name>
<dbReference type="PANTHER" id="PTHR11845:SF13">
    <property type="entry name" value="5'-DEOXYNUCLEOTIDASE HDDC2"/>
    <property type="match status" value="1"/>
</dbReference>
<feature type="domain" description="HD" evidence="3">
    <location>
        <begin position="15"/>
        <end position="177"/>
    </location>
</feature>
<dbReference type="RefSeq" id="WP_053937518.1">
    <property type="nucleotide sequence ID" value="NZ_LAQT01000007.1"/>
</dbReference>
<keyword evidence="2" id="KW-0378">Hydrolase</keyword>
<evidence type="ECO:0000256" key="2">
    <source>
        <dbReference type="ARBA" id="ARBA00022801"/>
    </source>
</evidence>
<dbReference type="PANTHER" id="PTHR11845">
    <property type="entry name" value="5'-DEOXYNUCLEOTIDASE HDDC2"/>
    <property type="match status" value="1"/>
</dbReference>
<evidence type="ECO:0000313" key="4">
    <source>
        <dbReference type="EMBL" id="KPC53274.1"/>
    </source>
</evidence>
<dbReference type="Gene3D" id="1.10.3210.10">
    <property type="entry name" value="Hypothetical protein af1432"/>
    <property type="match status" value="1"/>
</dbReference>
<dbReference type="InterPro" id="IPR039356">
    <property type="entry name" value="YfbR/HDDC2"/>
</dbReference>
<dbReference type="GO" id="GO:0005737">
    <property type="term" value="C:cytoplasm"/>
    <property type="evidence" value="ECO:0007669"/>
    <property type="project" value="TreeGrafter"/>
</dbReference>
<keyword evidence="5" id="KW-1185">Reference proteome</keyword>
<dbReference type="Proteomes" id="UP000037939">
    <property type="component" value="Unassembled WGS sequence"/>
</dbReference>
<dbReference type="STRING" id="857265.WG78_09300"/>
<accession>A0A0N0GP95</accession>
<dbReference type="PATRIC" id="fig|857265.3.peg.1913"/>
<evidence type="ECO:0000313" key="5">
    <source>
        <dbReference type="Proteomes" id="UP000037939"/>
    </source>
</evidence>
<dbReference type="InterPro" id="IPR006674">
    <property type="entry name" value="HD_domain"/>
</dbReference>
<dbReference type="Pfam" id="PF13023">
    <property type="entry name" value="HD_3"/>
    <property type="match status" value="1"/>
</dbReference>
<comment type="caution">
    <text evidence="4">The sequence shown here is derived from an EMBL/GenBank/DDBJ whole genome shotgun (WGS) entry which is preliminary data.</text>
</comment>
<evidence type="ECO:0000259" key="3">
    <source>
        <dbReference type="Pfam" id="PF13023"/>
    </source>
</evidence>
<protein>
    <recommendedName>
        <fullName evidence="3">HD domain-containing protein</fullName>
    </recommendedName>
</protein>
<keyword evidence="1" id="KW-0479">Metal-binding</keyword>
<dbReference type="OrthoDB" id="9796032at2"/>
<dbReference type="AlphaFoldDB" id="A0A0N0GP95"/>